<organism evidence="4 5">
    <name type="scientific">Anaerohalosphaera lusitana</name>
    <dbReference type="NCBI Taxonomy" id="1936003"/>
    <lineage>
        <taxon>Bacteria</taxon>
        <taxon>Pseudomonadati</taxon>
        <taxon>Planctomycetota</taxon>
        <taxon>Phycisphaerae</taxon>
        <taxon>Sedimentisphaerales</taxon>
        <taxon>Anaerohalosphaeraceae</taxon>
        <taxon>Anaerohalosphaera</taxon>
    </lineage>
</organism>
<dbReference type="CDD" id="cd00118">
    <property type="entry name" value="LysM"/>
    <property type="match status" value="2"/>
</dbReference>
<dbReference type="PANTHER" id="PTHR34700:SF4">
    <property type="entry name" value="PHAGE-LIKE ELEMENT PBSX PROTEIN XKDP"/>
    <property type="match status" value="1"/>
</dbReference>
<dbReference type="Pfam" id="PF01476">
    <property type="entry name" value="LysM"/>
    <property type="match status" value="2"/>
</dbReference>
<gene>
    <name evidence="4" type="ORF">STSP2_03323</name>
</gene>
<sequence>MTSDAKVGLLLGLVFVVIIAFLINGLPDLLGSNEAEQPVSTAISNSHTTTLVIGEQARQAGQQVLGPDPTEELAPRQVSIAEASEIDPRFSDNPPSASNPGGSISRRIPTGTPTTTSQTGSSAGGYYVVRPGDNLAEIAKKFYGPEKGNKHENVKRIYEANKQTLPSPDKIKSGQKLLIPALSVTQRAPKNVKDAQKMGLFEKIASIPDAWKKAGRNESRPEPPRQNRVYVVQPKDTLWNIAAKYLGSGHKYRQIVELNKDKLSDPGDIEEGMRLTLPPK</sequence>
<dbReference type="RefSeq" id="WP_146663732.1">
    <property type="nucleotide sequence ID" value="NZ_CP019791.1"/>
</dbReference>
<dbReference type="InterPro" id="IPR052196">
    <property type="entry name" value="Bact_Kbp"/>
</dbReference>
<evidence type="ECO:0000256" key="2">
    <source>
        <dbReference type="SAM" id="Phobius"/>
    </source>
</evidence>
<dbReference type="PANTHER" id="PTHR34700">
    <property type="entry name" value="POTASSIUM BINDING PROTEIN KBP"/>
    <property type="match status" value="1"/>
</dbReference>
<feature type="compositionally biased region" description="Polar residues" evidence="1">
    <location>
        <begin position="93"/>
        <end position="102"/>
    </location>
</feature>
<dbReference type="STRING" id="1936003.STSP2_03323"/>
<dbReference type="Proteomes" id="UP000189674">
    <property type="component" value="Chromosome"/>
</dbReference>
<feature type="compositionally biased region" description="Low complexity" evidence="1">
    <location>
        <begin position="104"/>
        <end position="121"/>
    </location>
</feature>
<keyword evidence="2" id="KW-0472">Membrane</keyword>
<dbReference type="InterPro" id="IPR018392">
    <property type="entry name" value="LysM"/>
</dbReference>
<proteinExistence type="predicted"/>
<dbReference type="OrthoDB" id="9800780at2"/>
<feature type="domain" description="LysM" evidence="3">
    <location>
        <begin position="125"/>
        <end position="179"/>
    </location>
</feature>
<protein>
    <submittedName>
        <fullName evidence="4">LysM domain/BON superfamily protein</fullName>
    </submittedName>
</protein>
<dbReference type="SUPFAM" id="SSF54106">
    <property type="entry name" value="LysM domain"/>
    <property type="match status" value="2"/>
</dbReference>
<reference evidence="5" key="1">
    <citation type="submission" date="2017-02" db="EMBL/GenBank/DDBJ databases">
        <title>Comparative genomics and description of representatives of a novel lineage of planctomycetes thriving in anoxic sediments.</title>
        <authorList>
            <person name="Spring S."/>
            <person name="Bunk B."/>
            <person name="Sproer C."/>
        </authorList>
    </citation>
    <scope>NUCLEOTIDE SEQUENCE [LARGE SCALE GENOMIC DNA]</scope>
    <source>
        <strain evidence="5">ST-NAGAB-D1</strain>
    </source>
</reference>
<dbReference type="KEGG" id="alus:STSP2_03323"/>
<evidence type="ECO:0000256" key="1">
    <source>
        <dbReference type="SAM" id="MobiDB-lite"/>
    </source>
</evidence>
<keyword evidence="2" id="KW-0812">Transmembrane</keyword>
<accession>A0A1U9NQD3</accession>
<dbReference type="PROSITE" id="PS51782">
    <property type="entry name" value="LYSM"/>
    <property type="match status" value="2"/>
</dbReference>
<keyword evidence="2" id="KW-1133">Transmembrane helix</keyword>
<evidence type="ECO:0000259" key="3">
    <source>
        <dbReference type="PROSITE" id="PS51782"/>
    </source>
</evidence>
<dbReference type="Gene3D" id="3.10.350.10">
    <property type="entry name" value="LysM domain"/>
    <property type="match status" value="2"/>
</dbReference>
<feature type="transmembrane region" description="Helical" evidence="2">
    <location>
        <begin position="7"/>
        <end position="26"/>
    </location>
</feature>
<dbReference type="AlphaFoldDB" id="A0A1U9NQD3"/>
<dbReference type="InterPro" id="IPR036779">
    <property type="entry name" value="LysM_dom_sf"/>
</dbReference>
<dbReference type="EMBL" id="CP019791">
    <property type="protein sequence ID" value="AQT70119.1"/>
    <property type="molecule type" value="Genomic_DNA"/>
</dbReference>
<evidence type="ECO:0000313" key="4">
    <source>
        <dbReference type="EMBL" id="AQT70119.1"/>
    </source>
</evidence>
<feature type="domain" description="LysM" evidence="3">
    <location>
        <begin position="228"/>
        <end position="277"/>
    </location>
</feature>
<name>A0A1U9NQD3_9BACT</name>
<evidence type="ECO:0000313" key="5">
    <source>
        <dbReference type="Proteomes" id="UP000189674"/>
    </source>
</evidence>
<feature type="region of interest" description="Disordered" evidence="1">
    <location>
        <begin position="84"/>
        <end position="125"/>
    </location>
</feature>
<dbReference type="SMART" id="SM00257">
    <property type="entry name" value="LysM"/>
    <property type="match status" value="2"/>
</dbReference>
<keyword evidence="5" id="KW-1185">Reference proteome</keyword>